<dbReference type="SUPFAM" id="SSF51735">
    <property type="entry name" value="NAD(P)-binding Rossmann-fold domains"/>
    <property type="match status" value="1"/>
</dbReference>
<dbReference type="InterPro" id="IPR051604">
    <property type="entry name" value="Ergot_Alk_Oxidoreductase"/>
</dbReference>
<feature type="domain" description="NAD(P)-binding" evidence="1">
    <location>
        <begin position="42"/>
        <end position="201"/>
    </location>
</feature>
<accession>A0A401YWI1</accession>
<dbReference type="Pfam" id="PF13460">
    <property type="entry name" value="NAD_binding_10"/>
    <property type="match status" value="1"/>
</dbReference>
<evidence type="ECO:0000313" key="2">
    <source>
        <dbReference type="EMBL" id="GCD98930.1"/>
    </source>
</evidence>
<sequence length="306" mass="32559">MLLGASAMFTLTARPLNRAMTTNEQHLANTAGTDYTTTLIVGGTGKTGRRIAAKLIERGRTVRLGSRSAAIPFDWTDRTTWAPALRDVEKVYISYQPDIAAPGGADTVGAFADLAAESGVRHLVLLSGRGEPEAQDAEARVRASGAHWTIVRASFFAQNFDEGEFLGPLLEGELALPVGAVGEPFIDVEDIADVAVAALTEDGHTGQVYEVTGPRLLTFADAVAEIARASGREIGYVQVPLEAYSAALTEHGVPAEVVDLLAFLFGEVLDGRNAHVADGVRRALGRDPRDFSDYARDAAARGVWKV</sequence>
<dbReference type="PANTHER" id="PTHR43162:SF1">
    <property type="entry name" value="PRESTALK A DIFFERENTIATION PROTEIN A"/>
    <property type="match status" value="1"/>
</dbReference>
<name>A0A401YWI1_9ACTN</name>
<dbReference type="EMBL" id="BIFH01000030">
    <property type="protein sequence ID" value="GCD98930.1"/>
    <property type="molecule type" value="Genomic_DNA"/>
</dbReference>
<comment type="caution">
    <text evidence="2">The sequence shown here is derived from an EMBL/GenBank/DDBJ whole genome shotgun (WGS) entry which is preliminary data.</text>
</comment>
<dbReference type="Proteomes" id="UP000286931">
    <property type="component" value="Unassembled WGS sequence"/>
</dbReference>
<keyword evidence="3" id="KW-1185">Reference proteome</keyword>
<dbReference type="PANTHER" id="PTHR43162">
    <property type="match status" value="1"/>
</dbReference>
<proteinExistence type="predicted"/>
<evidence type="ECO:0000313" key="3">
    <source>
        <dbReference type="Proteomes" id="UP000286931"/>
    </source>
</evidence>
<dbReference type="InterPro" id="IPR036291">
    <property type="entry name" value="NAD(P)-bd_dom_sf"/>
</dbReference>
<dbReference type="Gene3D" id="3.40.50.720">
    <property type="entry name" value="NAD(P)-binding Rossmann-like Domain"/>
    <property type="match status" value="1"/>
</dbReference>
<organism evidence="2 3">
    <name type="scientific">Embleya hyalina</name>
    <dbReference type="NCBI Taxonomy" id="516124"/>
    <lineage>
        <taxon>Bacteria</taxon>
        <taxon>Bacillati</taxon>
        <taxon>Actinomycetota</taxon>
        <taxon>Actinomycetes</taxon>
        <taxon>Kitasatosporales</taxon>
        <taxon>Streptomycetaceae</taxon>
        <taxon>Embleya</taxon>
    </lineage>
</organism>
<evidence type="ECO:0000259" key="1">
    <source>
        <dbReference type="Pfam" id="PF13460"/>
    </source>
</evidence>
<dbReference type="Gene3D" id="3.90.25.10">
    <property type="entry name" value="UDP-galactose 4-epimerase, domain 1"/>
    <property type="match status" value="1"/>
</dbReference>
<protein>
    <submittedName>
        <fullName evidence="2">NmrA family transcriptional regulator</fullName>
    </submittedName>
</protein>
<reference evidence="2 3" key="1">
    <citation type="submission" date="2018-12" db="EMBL/GenBank/DDBJ databases">
        <title>Draft genome sequence of Embleya hyalina NBRC 13850T.</title>
        <authorList>
            <person name="Komaki H."/>
            <person name="Hosoyama A."/>
            <person name="Kimura A."/>
            <person name="Ichikawa N."/>
            <person name="Tamura T."/>
        </authorList>
    </citation>
    <scope>NUCLEOTIDE SEQUENCE [LARGE SCALE GENOMIC DNA]</scope>
    <source>
        <strain evidence="2 3">NBRC 13850</strain>
    </source>
</reference>
<gene>
    <name evidence="2" type="ORF">EHYA_06642</name>
</gene>
<dbReference type="InterPro" id="IPR016040">
    <property type="entry name" value="NAD(P)-bd_dom"/>
</dbReference>
<dbReference type="AlphaFoldDB" id="A0A401YWI1"/>